<keyword evidence="2" id="KW-1185">Reference proteome</keyword>
<dbReference type="InterPro" id="IPR036390">
    <property type="entry name" value="WH_DNA-bd_sf"/>
</dbReference>
<accession>A0ABS0AXF6</accession>
<organism evidence="1 2">
    <name type="scientific">Candidatus Neptunichlamydia vexilliferae</name>
    <dbReference type="NCBI Taxonomy" id="1651774"/>
    <lineage>
        <taxon>Bacteria</taxon>
        <taxon>Pseudomonadati</taxon>
        <taxon>Chlamydiota</taxon>
        <taxon>Chlamydiia</taxon>
        <taxon>Parachlamydiales</taxon>
        <taxon>Simkaniaceae</taxon>
        <taxon>Candidatus Neptunichlamydia</taxon>
    </lineage>
</organism>
<dbReference type="InterPro" id="IPR036388">
    <property type="entry name" value="WH-like_DNA-bd_sf"/>
</dbReference>
<dbReference type="Gene3D" id="1.10.10.10">
    <property type="entry name" value="Winged helix-like DNA-binding domain superfamily/Winged helix DNA-binding domain"/>
    <property type="match status" value="1"/>
</dbReference>
<gene>
    <name evidence="1" type="ORF">NEPTK9_000319</name>
</gene>
<sequence length="120" mass="13763">MREWMREAGLTTPPIIETDRESNEFDLVLLSHHLLDREALEWLTHFRDFNLSDAQRRALVFTQEVGAITNQDYRQLNGIDTLHASAALRGLRDQGLLTQKGKGNKTYYTLAPNLEKELPG</sequence>
<dbReference type="SUPFAM" id="SSF46785">
    <property type="entry name" value="Winged helix' DNA-binding domain"/>
    <property type="match status" value="1"/>
</dbReference>
<dbReference type="EMBL" id="JAAEJV010000004">
    <property type="protein sequence ID" value="MBF5058820.1"/>
    <property type="molecule type" value="Genomic_DNA"/>
</dbReference>
<proteinExistence type="predicted"/>
<reference evidence="1 2" key="1">
    <citation type="submission" date="2020-01" db="EMBL/GenBank/DDBJ databases">
        <title>Draft genome sequence of Cand. Neptunochlamydia vexilliferae K9.</title>
        <authorList>
            <person name="Schulz F."/>
            <person name="Koestlbacher S."/>
            <person name="Wascher F."/>
            <person name="Pizzetti I."/>
            <person name="Horn M."/>
        </authorList>
    </citation>
    <scope>NUCLEOTIDE SEQUENCE [LARGE SCALE GENOMIC DNA]</scope>
    <source>
        <strain evidence="1 2">K9</strain>
    </source>
</reference>
<dbReference type="Proteomes" id="UP001194714">
    <property type="component" value="Unassembled WGS sequence"/>
</dbReference>
<name>A0ABS0AXF6_9BACT</name>
<comment type="caution">
    <text evidence="1">The sequence shown here is derived from an EMBL/GenBank/DDBJ whole genome shotgun (WGS) entry which is preliminary data.</text>
</comment>
<evidence type="ECO:0000313" key="1">
    <source>
        <dbReference type="EMBL" id="MBF5058820.1"/>
    </source>
</evidence>
<protein>
    <recommendedName>
        <fullName evidence="3">Filamentation induced by cAMP protein Fic</fullName>
    </recommendedName>
</protein>
<evidence type="ECO:0000313" key="2">
    <source>
        <dbReference type="Proteomes" id="UP001194714"/>
    </source>
</evidence>
<evidence type="ECO:0008006" key="3">
    <source>
        <dbReference type="Google" id="ProtNLM"/>
    </source>
</evidence>